<dbReference type="Proteomes" id="UP000050794">
    <property type="component" value="Unassembled WGS sequence"/>
</dbReference>
<protein>
    <submittedName>
        <fullName evidence="2 4">Uncharacterized protein</fullName>
    </submittedName>
</protein>
<gene>
    <name evidence="2" type="ORF">TCNE_LOCUS17388</name>
</gene>
<proteinExistence type="predicted"/>
<feature type="compositionally biased region" description="Polar residues" evidence="1">
    <location>
        <begin position="72"/>
        <end position="82"/>
    </location>
</feature>
<feature type="compositionally biased region" description="Low complexity" evidence="1">
    <location>
        <begin position="98"/>
        <end position="109"/>
    </location>
</feature>
<feature type="compositionally biased region" description="Polar residues" evidence="1">
    <location>
        <begin position="128"/>
        <end position="137"/>
    </location>
</feature>
<evidence type="ECO:0000313" key="4">
    <source>
        <dbReference type="WBParaSite" id="TCNE_0001738901-mRNA-1"/>
    </source>
</evidence>
<dbReference type="WBParaSite" id="TCNE_0001738901-mRNA-1">
    <property type="protein sequence ID" value="TCNE_0001738901-mRNA-1"/>
    <property type="gene ID" value="TCNE_0001738901"/>
</dbReference>
<feature type="compositionally biased region" description="Polar residues" evidence="1">
    <location>
        <begin position="42"/>
        <end position="51"/>
    </location>
</feature>
<accession>A0A183V9G8</accession>
<organism evidence="3 4">
    <name type="scientific">Toxocara canis</name>
    <name type="common">Canine roundworm</name>
    <dbReference type="NCBI Taxonomy" id="6265"/>
    <lineage>
        <taxon>Eukaryota</taxon>
        <taxon>Metazoa</taxon>
        <taxon>Ecdysozoa</taxon>
        <taxon>Nematoda</taxon>
        <taxon>Chromadorea</taxon>
        <taxon>Rhabditida</taxon>
        <taxon>Spirurina</taxon>
        <taxon>Ascaridomorpha</taxon>
        <taxon>Ascaridoidea</taxon>
        <taxon>Toxocaridae</taxon>
        <taxon>Toxocara</taxon>
    </lineage>
</organism>
<evidence type="ECO:0000313" key="2">
    <source>
        <dbReference type="EMBL" id="VDM48709.1"/>
    </source>
</evidence>
<feature type="region of interest" description="Disordered" evidence="1">
    <location>
        <begin position="1"/>
        <end position="164"/>
    </location>
</feature>
<feature type="compositionally biased region" description="Basic and acidic residues" evidence="1">
    <location>
        <begin position="54"/>
        <end position="66"/>
    </location>
</feature>
<evidence type="ECO:0000256" key="1">
    <source>
        <dbReference type="SAM" id="MobiDB-lite"/>
    </source>
</evidence>
<sequence>MRRPTQTGTDTTTYPDRNRNKYDDLPEPEPKQIRRPTRTRTETNAATYPNRNRNKYDDVPEPEPKQIRRPTPTETNATTYANRNKYDDLSQPKQVRRPTPTETITTTYPKRNKYDDLPQPKQIRRPTPSETNTTAYPNRNKCDDLPQPKQIRRPTPTETNTTVPGVENVSKLSSINANSLTYSTLSRTSDDTLRSNDKVVPPSDTSTLIDGTTSGVHCSAQETRSQYDTTSLQRHVSVSPAYADLRKILIERDKCRTGVVHFREQFPSECSVLKVVSSLRAYCIVYTSRNRLA</sequence>
<reference evidence="2 3" key="2">
    <citation type="submission" date="2018-11" db="EMBL/GenBank/DDBJ databases">
        <authorList>
            <consortium name="Pathogen Informatics"/>
        </authorList>
    </citation>
    <scope>NUCLEOTIDE SEQUENCE [LARGE SCALE GENOMIC DNA]</scope>
</reference>
<dbReference type="AlphaFoldDB" id="A0A183V9G8"/>
<evidence type="ECO:0000313" key="3">
    <source>
        <dbReference type="Proteomes" id="UP000050794"/>
    </source>
</evidence>
<reference evidence="4" key="1">
    <citation type="submission" date="2016-06" db="UniProtKB">
        <authorList>
            <consortium name="WormBaseParasite"/>
        </authorList>
    </citation>
    <scope>IDENTIFICATION</scope>
</reference>
<keyword evidence="3" id="KW-1185">Reference proteome</keyword>
<dbReference type="EMBL" id="UYWY01024394">
    <property type="protein sequence ID" value="VDM48709.1"/>
    <property type="molecule type" value="Genomic_DNA"/>
</dbReference>
<feature type="compositionally biased region" description="Basic and acidic residues" evidence="1">
    <location>
        <begin position="16"/>
        <end position="32"/>
    </location>
</feature>
<feature type="compositionally biased region" description="Low complexity" evidence="1">
    <location>
        <begin position="1"/>
        <end position="13"/>
    </location>
</feature>
<name>A0A183V9G8_TOXCA</name>